<keyword evidence="4" id="KW-1185">Reference proteome</keyword>
<dbReference type="AlphaFoldDB" id="A0A3S8U4Z2"/>
<feature type="chain" id="PRO_5019247733" description="Ferrochelatase" evidence="2">
    <location>
        <begin position="23"/>
        <end position="78"/>
    </location>
</feature>
<keyword evidence="2" id="KW-0732">Signal</keyword>
<accession>A0A3S8U4Z2</accession>
<proteinExistence type="predicted"/>
<dbReference type="EMBL" id="CP034328">
    <property type="protein sequence ID" value="AZL58684.1"/>
    <property type="molecule type" value="Genomic_DNA"/>
</dbReference>
<dbReference type="RefSeq" id="WP_125324885.1">
    <property type="nucleotide sequence ID" value="NZ_CP034328.1"/>
</dbReference>
<sequence>MKNLLASATASALVLVASTAYAGGPVIVEDEMEVVAEKPASSIGVLPLLLIPVVLCVVLCGGDDDEERRIPEPPPKDQ</sequence>
<evidence type="ECO:0000313" key="4">
    <source>
        <dbReference type="Proteomes" id="UP000282002"/>
    </source>
</evidence>
<protein>
    <recommendedName>
        <fullName evidence="5">Ferrochelatase</fullName>
    </recommendedName>
</protein>
<evidence type="ECO:0000256" key="1">
    <source>
        <dbReference type="SAM" id="Phobius"/>
    </source>
</evidence>
<dbReference type="KEGG" id="taw:EI545_07440"/>
<keyword evidence="1" id="KW-1133">Transmembrane helix</keyword>
<evidence type="ECO:0008006" key="5">
    <source>
        <dbReference type="Google" id="ProtNLM"/>
    </source>
</evidence>
<feature type="signal peptide" evidence="2">
    <location>
        <begin position="1"/>
        <end position="22"/>
    </location>
</feature>
<name>A0A3S8U4Z2_9RHOB</name>
<keyword evidence="1" id="KW-0812">Transmembrane</keyword>
<gene>
    <name evidence="3" type="ORF">EI545_07440</name>
</gene>
<dbReference type="Proteomes" id="UP000282002">
    <property type="component" value="Chromosome"/>
</dbReference>
<evidence type="ECO:0000256" key="2">
    <source>
        <dbReference type="SAM" id="SignalP"/>
    </source>
</evidence>
<organism evidence="3 4">
    <name type="scientific">Tabrizicola piscis</name>
    <dbReference type="NCBI Taxonomy" id="2494374"/>
    <lineage>
        <taxon>Bacteria</taxon>
        <taxon>Pseudomonadati</taxon>
        <taxon>Pseudomonadota</taxon>
        <taxon>Alphaproteobacteria</taxon>
        <taxon>Rhodobacterales</taxon>
        <taxon>Paracoccaceae</taxon>
        <taxon>Tabrizicola</taxon>
    </lineage>
</organism>
<evidence type="ECO:0000313" key="3">
    <source>
        <dbReference type="EMBL" id="AZL58684.1"/>
    </source>
</evidence>
<reference evidence="3 4" key="1">
    <citation type="submission" date="2018-12" db="EMBL/GenBank/DDBJ databases">
        <title>Complete genome sequencing of Tabrizicola sp. K13M18.</title>
        <authorList>
            <person name="Bae J.-W."/>
        </authorList>
    </citation>
    <scope>NUCLEOTIDE SEQUENCE [LARGE SCALE GENOMIC DNA]</scope>
    <source>
        <strain evidence="3 4">K13M18</strain>
    </source>
</reference>
<keyword evidence="1" id="KW-0472">Membrane</keyword>
<feature type="transmembrane region" description="Helical" evidence="1">
    <location>
        <begin position="41"/>
        <end position="60"/>
    </location>
</feature>